<dbReference type="InterPro" id="IPR054612">
    <property type="entry name" value="Phage_capsid-like_C"/>
</dbReference>
<dbReference type="SUPFAM" id="SSF56563">
    <property type="entry name" value="Major capsid protein gp5"/>
    <property type="match status" value="1"/>
</dbReference>
<keyword evidence="4" id="KW-1185">Reference proteome</keyword>
<dbReference type="Proteomes" id="UP001528850">
    <property type="component" value="Unassembled WGS sequence"/>
</dbReference>
<accession>A0ABT6B7R9</accession>
<evidence type="ECO:0000256" key="1">
    <source>
        <dbReference type="ARBA" id="ARBA00004328"/>
    </source>
</evidence>
<comment type="subcellular location">
    <subcellularLocation>
        <location evidence="1">Virion</location>
    </subcellularLocation>
</comment>
<name>A0ABT6B7R9_9GAMM</name>
<evidence type="ECO:0000259" key="2">
    <source>
        <dbReference type="Pfam" id="PF05065"/>
    </source>
</evidence>
<reference evidence="3 4" key="1">
    <citation type="journal article" date="2024" name="Curr. Microbiol.">
        <title>Luteibacter sahnii sp. nov., A Novel Yellow-Colored Xanthomonadin Pigment Producing Probiotic Bacterium from Healthy Rice Seed Microbiome.</title>
        <authorList>
            <person name="Jaiswal G."/>
            <person name="Rana R."/>
            <person name="Nayak P.K."/>
            <person name="Chouhan R."/>
            <person name="Gandhi S.G."/>
            <person name="Patel H.K."/>
            <person name="Patil P.B."/>
        </authorList>
    </citation>
    <scope>NUCLEOTIDE SEQUENCE [LARGE SCALE GENOMIC DNA]</scope>
    <source>
        <strain evidence="3 4">PPL201</strain>
    </source>
</reference>
<dbReference type="Pfam" id="PF05065">
    <property type="entry name" value="Phage_capsid"/>
    <property type="match status" value="1"/>
</dbReference>
<dbReference type="InterPro" id="IPR024455">
    <property type="entry name" value="Phage_capsid"/>
</dbReference>
<dbReference type="Gene3D" id="3.30.2400.10">
    <property type="entry name" value="Major capsid protein gp5"/>
    <property type="match status" value="1"/>
</dbReference>
<feature type="domain" description="Phage capsid-like C-terminal" evidence="2">
    <location>
        <begin position="131"/>
        <end position="399"/>
    </location>
</feature>
<gene>
    <name evidence="3" type="ORF">P3W24_03970</name>
</gene>
<sequence length="409" mass="43589">MTTMTNEQLLDKVTAALTTATTGFQSQAENALKEAKNAGALSQATKDAVDKALTEIGALSTAQNALTEQLSQVEQNIVRSQDGGGDKKAKSFGEQVLAFGGLADFTARVKSNERCRVSVPVRAALLSGDLGAGVIEPDRQAGTLVKPKQRLFARDLLSVGRTTAPAISWIQQTGFTNSAAVVPENTRKPESTINYELKMTPVATIAHIFKAAKQVMDDLPQLASDIDVEMNYGLKYAEEQQILFGDGTGANLHGIVPQASAFAPGFTVANQTPIDDIRLAMLQSQLARLPATGTVLHFIDWAKIELTKDTLGRYILANPLGLLGPTLWGLPVVATEIAAFLGKFLTGAFQAGAQIYDREDANVVIATENEDDFVKNMIAVRCEERLGLAVKRPEAFVYGALSKPAAAGG</sequence>
<evidence type="ECO:0000313" key="3">
    <source>
        <dbReference type="EMBL" id="MDF4024127.1"/>
    </source>
</evidence>
<dbReference type="NCBIfam" id="TIGR01554">
    <property type="entry name" value="major_cap_HK97"/>
    <property type="match status" value="1"/>
</dbReference>
<comment type="caution">
    <text evidence="3">The sequence shown here is derived from an EMBL/GenBank/DDBJ whole genome shotgun (WGS) entry which is preliminary data.</text>
</comment>
<evidence type="ECO:0000313" key="4">
    <source>
        <dbReference type="Proteomes" id="UP001528850"/>
    </source>
</evidence>
<protein>
    <submittedName>
        <fullName evidence="3">Phage major capsid protein</fullName>
    </submittedName>
</protein>
<organism evidence="3 4">
    <name type="scientific">Luteibacter sahnii</name>
    <dbReference type="NCBI Taxonomy" id="3021977"/>
    <lineage>
        <taxon>Bacteria</taxon>
        <taxon>Pseudomonadati</taxon>
        <taxon>Pseudomonadota</taxon>
        <taxon>Gammaproteobacteria</taxon>
        <taxon>Lysobacterales</taxon>
        <taxon>Rhodanobacteraceae</taxon>
        <taxon>Luteibacter</taxon>
    </lineage>
</organism>
<proteinExistence type="predicted"/>
<dbReference type="EMBL" id="JARJJS010000001">
    <property type="protein sequence ID" value="MDF4024127.1"/>
    <property type="molecule type" value="Genomic_DNA"/>
</dbReference>
<dbReference type="Gene3D" id="3.30.2320.10">
    <property type="entry name" value="hypothetical protein PF0899 domain"/>
    <property type="match status" value="1"/>
</dbReference>